<evidence type="ECO:0000256" key="7">
    <source>
        <dbReference type="ARBA" id="ARBA00012236"/>
    </source>
</evidence>
<dbReference type="PROSITE" id="PS51918">
    <property type="entry name" value="RADICAL_SAM"/>
    <property type="match status" value="1"/>
</dbReference>
<keyword evidence="14" id="KW-0677">Repeat</keyword>
<dbReference type="InterPro" id="IPR024177">
    <property type="entry name" value="Biotin_synthase"/>
</dbReference>
<evidence type="ECO:0000256" key="2">
    <source>
        <dbReference type="ARBA" id="ARBA00004324"/>
    </source>
</evidence>
<dbReference type="Proteomes" id="UP000629468">
    <property type="component" value="Unassembled WGS sequence"/>
</dbReference>
<dbReference type="InterPro" id="IPR011989">
    <property type="entry name" value="ARM-like"/>
</dbReference>
<evidence type="ECO:0000256" key="1">
    <source>
        <dbReference type="ARBA" id="ARBA00001966"/>
    </source>
</evidence>
<evidence type="ECO:0000313" key="24">
    <source>
        <dbReference type="EMBL" id="KAF7784727.1"/>
    </source>
</evidence>
<evidence type="ECO:0000256" key="18">
    <source>
        <dbReference type="ARBA" id="ARBA00023014"/>
    </source>
</evidence>
<evidence type="ECO:0000256" key="11">
    <source>
        <dbReference type="ARBA" id="ARBA00022691"/>
    </source>
</evidence>
<dbReference type="InterPro" id="IPR016024">
    <property type="entry name" value="ARM-type_fold"/>
</dbReference>
<dbReference type="EC" id="2.8.1.6" evidence="7"/>
<dbReference type="InterPro" id="IPR010722">
    <property type="entry name" value="BATS_dom"/>
</dbReference>
<feature type="compositionally biased region" description="Pro residues" evidence="22">
    <location>
        <begin position="521"/>
        <end position="533"/>
    </location>
</feature>
<evidence type="ECO:0000256" key="5">
    <source>
        <dbReference type="ARBA" id="ARBA00005739"/>
    </source>
</evidence>
<dbReference type="Pfam" id="PF04055">
    <property type="entry name" value="Radical_SAM"/>
    <property type="match status" value="1"/>
</dbReference>
<dbReference type="InterPro" id="IPR035309">
    <property type="entry name" value="PSME4"/>
</dbReference>
<evidence type="ECO:0000256" key="8">
    <source>
        <dbReference type="ARBA" id="ARBA00022485"/>
    </source>
</evidence>
<dbReference type="InterPro" id="IPR007197">
    <property type="entry name" value="rSAM"/>
</dbReference>
<dbReference type="InterPro" id="IPR055455">
    <property type="entry name" value="HEAT_PSME4"/>
</dbReference>
<dbReference type="GO" id="GO:0051539">
    <property type="term" value="F:4 iron, 4 sulfur cluster binding"/>
    <property type="evidence" value="ECO:0007669"/>
    <property type="project" value="UniProtKB-KW"/>
</dbReference>
<feature type="compositionally biased region" description="Acidic residues" evidence="22">
    <location>
        <begin position="603"/>
        <end position="614"/>
    </location>
</feature>
<comment type="caution">
    <text evidence="24">The sequence shown here is derived from an EMBL/GenBank/DDBJ whole genome shotgun (WGS) entry which is preliminary data.</text>
</comment>
<keyword evidence="10" id="KW-0808">Transferase</keyword>
<gene>
    <name evidence="24" type="ORF">Agabi119p4_892</name>
</gene>
<dbReference type="GO" id="GO:0016504">
    <property type="term" value="F:peptidase activator activity"/>
    <property type="evidence" value="ECO:0007669"/>
    <property type="project" value="InterPro"/>
</dbReference>
<feature type="region of interest" description="Disordered" evidence="22">
    <location>
        <begin position="602"/>
        <end position="622"/>
    </location>
</feature>
<evidence type="ECO:0000256" key="21">
    <source>
        <dbReference type="ARBA" id="ARBA00034078"/>
    </source>
</evidence>
<evidence type="ECO:0000259" key="23">
    <source>
        <dbReference type="PROSITE" id="PS51918"/>
    </source>
</evidence>
<dbReference type="InterPro" id="IPR002684">
    <property type="entry name" value="Biotin_synth/BioAB"/>
</dbReference>
<dbReference type="InterPro" id="IPR058240">
    <property type="entry name" value="rSAM_sf"/>
</dbReference>
<evidence type="ECO:0000256" key="12">
    <source>
        <dbReference type="ARBA" id="ARBA00022714"/>
    </source>
</evidence>
<comment type="pathway">
    <text evidence="4">Cofactor biosynthesis; biotin biosynthesis; biotin from 7,8-diaminononanoate: step 2/2.</text>
</comment>
<dbReference type="SFLD" id="SFLDS00029">
    <property type="entry name" value="Radical_SAM"/>
    <property type="match status" value="1"/>
</dbReference>
<dbReference type="EMBL" id="JABXXO010000001">
    <property type="protein sequence ID" value="KAF7784727.1"/>
    <property type="molecule type" value="Genomic_DNA"/>
</dbReference>
<evidence type="ECO:0000256" key="19">
    <source>
        <dbReference type="ARBA" id="ARBA00023204"/>
    </source>
</evidence>
<dbReference type="GO" id="GO:0016607">
    <property type="term" value="C:nuclear speck"/>
    <property type="evidence" value="ECO:0007669"/>
    <property type="project" value="UniProtKB-SubCell"/>
</dbReference>
<dbReference type="GO" id="GO:0051537">
    <property type="term" value="F:2 iron, 2 sulfur cluster binding"/>
    <property type="evidence" value="ECO:0007669"/>
    <property type="project" value="UniProtKB-KW"/>
</dbReference>
<keyword evidence="8" id="KW-0004">4Fe-4S</keyword>
<reference evidence="24 25" key="1">
    <citation type="journal article" name="Sci. Rep.">
        <title>Telomere-to-telomere assembled and centromere annotated genomes of the two main subspecies of the button mushroom Agaricus bisporus reveal especially polymorphic chromosome ends.</title>
        <authorList>
            <person name="Sonnenberg A.S.M."/>
            <person name="Sedaghat-Telgerd N."/>
            <person name="Lavrijssen B."/>
            <person name="Ohm R.A."/>
            <person name="Hendrickx P.M."/>
            <person name="Scholtmeijer K."/>
            <person name="Baars J.J.P."/>
            <person name="van Peer A."/>
        </authorList>
    </citation>
    <scope>NUCLEOTIDE SEQUENCE [LARGE SCALE GENOMIC DNA]</scope>
    <source>
        <strain evidence="24 25">H119_p4</strain>
    </source>
</reference>
<organism evidence="24 25">
    <name type="scientific">Agaricus bisporus var. burnettii</name>
    <dbReference type="NCBI Taxonomy" id="192524"/>
    <lineage>
        <taxon>Eukaryota</taxon>
        <taxon>Fungi</taxon>
        <taxon>Dikarya</taxon>
        <taxon>Basidiomycota</taxon>
        <taxon>Agaricomycotina</taxon>
        <taxon>Agaricomycetes</taxon>
        <taxon>Agaricomycetidae</taxon>
        <taxon>Agaricales</taxon>
        <taxon>Agaricineae</taxon>
        <taxon>Agaricaceae</taxon>
        <taxon>Agaricus</taxon>
    </lineage>
</organism>
<dbReference type="GO" id="GO:0046872">
    <property type="term" value="F:metal ion binding"/>
    <property type="evidence" value="ECO:0007669"/>
    <property type="project" value="UniProtKB-KW"/>
</dbReference>
<dbReference type="PANTHER" id="PTHR32170">
    <property type="entry name" value="PROTEASOME ACTIVATOR COMPLEX SUBUNIT 4"/>
    <property type="match status" value="1"/>
</dbReference>
<keyword evidence="20" id="KW-0539">Nucleus</keyword>
<dbReference type="GO" id="GO:0070628">
    <property type="term" value="F:proteasome binding"/>
    <property type="evidence" value="ECO:0007669"/>
    <property type="project" value="InterPro"/>
</dbReference>
<sequence length="2708" mass="308083">MLSSSSRIAGLSFRRTLATHASASSEHAAKITRHNWRRQEIKDIYNSPLMDLVFRATSIHRQHHDPQKIQLCTLMNIKTGGCSEDCSYCSQSSRYSTPTTASKLLEVDPVIEAARKAKENGSTRFCMGAAWRDLSGRKRGFERILEMVREVRGMGMEVCTTLGMLTPEQARKLKEAGLTAYNHNLDTSREFYPQVITTRSYDDRLETINAVRDAGISVCSGGILGLGETDADRIGLIWEVSCMPEHPESFPVNALVPIPGTPLENNEPVPHHTLVRTIATARIVLPTTIIRLAAGRNTLSEAEQVMCFMAGANAVFTGDQMLTTPCSPWDEDKALMGRWGLEGMSSFEQSSVARKEGERLAETYLECASTIGTPDFCYNITETGLYSRSPDCWVLARVQSALCLAWSLIGICRWLRANSTNGPDMADLPSVPLSDHNMWYYPSHGQHSDEEDTSIGFKTGNWGCKTVKGARWVRRGKITPWGPGMEDWEAEERARKRLTMLLPQDRRSPSPPTLPHLSRSPSPPLTSPYPPPTSTHLSYSSFVLDKSTTYTFRSKLLDELEHATNGLIEGEATLRHALGRLWQVMSEDPDHEEFTVPVVTKMEDEDESREEEQDERSKRVMRAPDLTPATHKIFINSEADLANHDSHFSQPETQLESLQKSILLLKELQDNGREYVERLQEIREGLGDVRAQRNTIWDMRIWLDYLSLRFPTTMALPDIGQLHINGLLPQPSLPQDIVDTNGSREMEKLKNLARLLPYSVEPNSQMQQMLDLIMRRIYQAVEAQDYDIGFLQWDTMLAFWVSLKYPIPKEKRIALAKLYFELSITPGMPMSAVASCADGFRLLTRNKKTLTVEDMRLPWKPIYDILSQDLFLTRRQFEYTQLSWCMGYMADNARRFFHPAAINDMLSTFVPLIDGTKLDSVLSSHYYLMTFLPLSHPQTYLPMLLRLWESINSYKYDERMLHLLSKVAEMHVVPEISDPHKIAQIPDDAISDGETRPNWSKDTGQVDDSYWPGLYKSVGIFTDHEWNLFMCKCLASMEISLADGGSLTTGPTADNVAGFEIGRLPKPQWRIVSLAKIIVYSMAPDGIPVPASNAPTPMFSPLPSGMNTPQPQNPASSIGDYLGSSLNKRAYVPQKTYLAGSKALDSLARLIASTESFFHPSNSGTWTQDLSAFIKCIASEFNKRWFEEQKPDCKTPLNRRLTKQMKRELVKSMRTVALLAMFSPDSSVVNNIQGCLKSMCVMEPDLILEPILQRAVPSLEALTETHRTLAVIKALGAVAPAIVSRQVYYGGAKHLVPILELLIPGIDLNDPSKTLCTTSFLVEISQYITIGDLTGFDDAVSRSDTEPTLPPEPTYALPSLSFDDIDEFADLTTKLTPEEEDALLKDSTGSFPDWISSFIRRVIQLLENLPEEGPNGSSGGATEVQVVDAVAGACSQICVHLSEPLFDMVLNMVYDYASTNVRTNAVRAIHQLVECVANANPVKTLAKFFPMCVANIKTELDNGASSLRTTSASQPLPSDATLHWNLAILRGAVYNDGRAILKYEEDIIPLLRFLRDKTFSKRGYSWTGKLLSSLLLTVTHTYPLENKFVNPAEWNSQEFRRNHHRYWGKRYAQGEVEVSWHVPSKAAIEFALRIFRELVEPTMDILEALMKSDVPRDANWRNDFCRYLTFVRNAFAGIPTLCEERIPKEYFETLISTSDILDEIPEMIANVDPIKSGFCLTDPSDPKFIFITTLRKRFGRFLHEASVALRQQGEENTVDAVQILVRSMRTYFLEYADSRDSSQVNGDSYTQEKNIARLYIGQKTWPRAVYVRRARFYSSTRLRWNAIERSRGPLEDCLIDDLVEWSIWHYPVIRQSGQSVLESIANVYDGVRRRALPVLFKALEPGEDDDRMKGALWTINYSAFGKYALSEPRLSLTTVKHLFGCQHNEKPSLQNCVSVVFENCLNSFSEPCHVIYNVAKPRVDHALAYLKTIIVETEDDRKLVCRCREKRISRIQKIDEVSQQIITHVLDLSNSGKLHWRYSIYAVRCLRTLVRRDIPVQANQMRYFLTKLHDNHPTIRYYSQRAVMKSIRSIKLRTYCKKPADLALMNVSNPLKCSVTVKSSRQTTPDFLNAYKIPVDISIPSAEPTFHDKDPPGWLIWSRNVDMYRVPDPIRSTFQPWDSLCDESISTVLDITTDQKYWEKISVYYSEENQESVMIQDNVSCVKSIFQLLEDKPFSAFKPVVEKFIADKDQNKQRAAAELLAGVLGGSKHWPTQKQNALWAWFIPHMRHIFSQNIKTDTLPIWSSFVEYMLYHRDPRRVQPLVDHIVAAFKALDYNAEMAFDAVKVITFYRSFYEELGRKFLPWTDEAVERSWAEISSEHDDVRAYIGDILVFSENIKWQPKPSCPETEAFVRECQIVPADYDIMGMRGTYHRTRVLQLVDHFRTWRQERLPGVRAFQSTYDRVGTTVCKWLYLSLHDLHAISAFDYILPLMSEIFRFTELNDNDDLATRASRLLVRMCGVTPPVPLVNPILDAIFHTIQNSPSWKVRLKALPLVQVFYFRQLPLIPEIKIVEMLEVLCRCLDDEVVEVREMAAVTLSGILRLSPRRSILTLKDRFVRLLKNSHIPSRNDVNYNKAIRQRHAAILGICALVESYPYTVEKWLPELLTGVLAEHTYDPIPISTTVRNCASNFKRTHQDTWHEDCKRFNEDQLASLSTLLSGSSYYA</sequence>
<dbReference type="InterPro" id="IPR021843">
    <property type="entry name" value="PSME4_C"/>
</dbReference>
<name>A0A8H7FBH0_AGABI</name>
<feature type="region of interest" description="Disordered" evidence="22">
    <location>
        <begin position="501"/>
        <end position="534"/>
    </location>
</feature>
<dbReference type="Pfam" id="PF23096">
    <property type="entry name" value="HEAT_PSME4"/>
    <property type="match status" value="1"/>
</dbReference>
<keyword evidence="13" id="KW-0479">Metal-binding</keyword>
<dbReference type="GO" id="GO:0005829">
    <property type="term" value="C:cytosol"/>
    <property type="evidence" value="ECO:0007669"/>
    <property type="project" value="TreeGrafter"/>
</dbReference>
<dbReference type="NCBIfam" id="TIGR00433">
    <property type="entry name" value="bioB"/>
    <property type="match status" value="1"/>
</dbReference>
<comment type="cofactor">
    <cofactor evidence="1">
        <name>[4Fe-4S] cluster</name>
        <dbReference type="ChEBI" id="CHEBI:49883"/>
    </cofactor>
</comment>
<dbReference type="SMART" id="SM00876">
    <property type="entry name" value="BATS"/>
    <property type="match status" value="1"/>
</dbReference>
<feature type="domain" description="Radical SAM core" evidence="23">
    <location>
        <begin position="64"/>
        <end position="296"/>
    </location>
</feature>
<keyword evidence="15" id="KW-0093">Biotin biosynthesis</keyword>
<dbReference type="Pfam" id="PF11919">
    <property type="entry name" value="PSME4_C"/>
    <property type="match status" value="1"/>
</dbReference>
<accession>A0A8H7FBH0</accession>
<keyword evidence="17" id="KW-0408">Iron</keyword>
<dbReference type="SUPFAM" id="SSF102114">
    <property type="entry name" value="Radical SAM enzymes"/>
    <property type="match status" value="1"/>
</dbReference>
<dbReference type="HAMAP" id="MF_01694">
    <property type="entry name" value="BioB"/>
    <property type="match status" value="1"/>
</dbReference>
<dbReference type="UniPathway" id="UPA00078">
    <property type="reaction ID" value="UER00162"/>
</dbReference>
<dbReference type="SMART" id="SM00729">
    <property type="entry name" value="Elp3"/>
    <property type="match status" value="1"/>
</dbReference>
<dbReference type="SFLD" id="SFLDG01060">
    <property type="entry name" value="BATS_domain_containing"/>
    <property type="match status" value="1"/>
</dbReference>
<evidence type="ECO:0000256" key="22">
    <source>
        <dbReference type="SAM" id="MobiDB-lite"/>
    </source>
</evidence>
<dbReference type="Gene3D" id="3.20.20.70">
    <property type="entry name" value="Aldolase class I"/>
    <property type="match status" value="1"/>
</dbReference>
<evidence type="ECO:0000256" key="10">
    <source>
        <dbReference type="ARBA" id="ARBA00022679"/>
    </source>
</evidence>
<evidence type="ECO:0000256" key="4">
    <source>
        <dbReference type="ARBA" id="ARBA00004942"/>
    </source>
</evidence>
<evidence type="ECO:0000256" key="6">
    <source>
        <dbReference type="ARBA" id="ARBA00010765"/>
    </source>
</evidence>
<keyword evidence="12" id="KW-0001">2Fe-2S</keyword>
<dbReference type="Gene3D" id="1.25.10.10">
    <property type="entry name" value="Leucine-rich Repeat Variant"/>
    <property type="match status" value="2"/>
</dbReference>
<evidence type="ECO:0000256" key="9">
    <source>
        <dbReference type="ARBA" id="ARBA00022490"/>
    </source>
</evidence>
<evidence type="ECO:0000256" key="13">
    <source>
        <dbReference type="ARBA" id="ARBA00022723"/>
    </source>
</evidence>
<keyword evidence="19" id="KW-0234">DNA repair</keyword>
<keyword evidence="18" id="KW-0411">Iron-sulfur</keyword>
<dbReference type="GO" id="GO:0006281">
    <property type="term" value="P:DNA repair"/>
    <property type="evidence" value="ECO:0007669"/>
    <property type="project" value="UniProtKB-KW"/>
</dbReference>
<dbReference type="GO" id="GO:0004076">
    <property type="term" value="F:biotin synthase activity"/>
    <property type="evidence" value="ECO:0007669"/>
    <property type="project" value="UniProtKB-EC"/>
</dbReference>
<dbReference type="GO" id="GO:0009102">
    <property type="term" value="P:biotin biosynthetic process"/>
    <property type="evidence" value="ECO:0007669"/>
    <property type="project" value="UniProtKB-UniPathway"/>
</dbReference>
<dbReference type="SFLD" id="SFLDG01278">
    <property type="entry name" value="biotin_synthase_like"/>
    <property type="match status" value="1"/>
</dbReference>
<keyword evidence="11" id="KW-0949">S-adenosyl-L-methionine</keyword>
<comment type="similarity">
    <text evidence="6">Belongs to the radical SAM superfamily. Biotin synthase family.</text>
</comment>
<evidence type="ECO:0000256" key="16">
    <source>
        <dbReference type="ARBA" id="ARBA00022763"/>
    </source>
</evidence>
<protein>
    <recommendedName>
        <fullName evidence="7">biotin synthase</fullName>
        <ecNumber evidence="7">2.8.1.6</ecNumber>
    </recommendedName>
</protein>
<keyword evidence="9" id="KW-0963">Cytoplasm</keyword>
<evidence type="ECO:0000256" key="3">
    <source>
        <dbReference type="ARBA" id="ARBA00004496"/>
    </source>
</evidence>
<dbReference type="GO" id="GO:0010499">
    <property type="term" value="P:proteasomal ubiquitin-independent protein catabolic process"/>
    <property type="evidence" value="ECO:0007669"/>
    <property type="project" value="TreeGrafter"/>
</dbReference>
<keyword evidence="16" id="KW-0227">DNA damage</keyword>
<evidence type="ECO:0000256" key="15">
    <source>
        <dbReference type="ARBA" id="ARBA00022756"/>
    </source>
</evidence>
<dbReference type="CDD" id="cd01335">
    <property type="entry name" value="Radical_SAM"/>
    <property type="match status" value="1"/>
</dbReference>
<dbReference type="FunFam" id="3.20.20.70:FF:000011">
    <property type="entry name" value="Biotin synthase"/>
    <property type="match status" value="1"/>
</dbReference>
<dbReference type="PANTHER" id="PTHR32170:SF3">
    <property type="entry name" value="PROTEASOME ACTIVATOR COMPLEX SUBUNIT 4"/>
    <property type="match status" value="1"/>
</dbReference>
<evidence type="ECO:0000256" key="14">
    <source>
        <dbReference type="ARBA" id="ARBA00022737"/>
    </source>
</evidence>
<dbReference type="Pfam" id="PF16507">
    <property type="entry name" value="HEAT_PSME4_mid"/>
    <property type="match status" value="1"/>
</dbReference>
<comment type="similarity">
    <text evidence="5">Belongs to the BLM10 family.</text>
</comment>
<evidence type="ECO:0000256" key="20">
    <source>
        <dbReference type="ARBA" id="ARBA00023242"/>
    </source>
</evidence>
<dbReference type="SUPFAM" id="SSF48371">
    <property type="entry name" value="ARM repeat"/>
    <property type="match status" value="2"/>
</dbReference>
<dbReference type="SFLD" id="SFLDF00272">
    <property type="entry name" value="biotin_synthase"/>
    <property type="match status" value="1"/>
</dbReference>
<dbReference type="InterPro" id="IPR032430">
    <property type="entry name" value="Blm10_mid"/>
</dbReference>
<evidence type="ECO:0000256" key="17">
    <source>
        <dbReference type="ARBA" id="ARBA00023004"/>
    </source>
</evidence>
<dbReference type="Pfam" id="PF06968">
    <property type="entry name" value="BATS"/>
    <property type="match status" value="1"/>
</dbReference>
<dbReference type="InterPro" id="IPR013785">
    <property type="entry name" value="Aldolase_TIM"/>
</dbReference>
<comment type="subcellular location">
    <subcellularLocation>
        <location evidence="3">Cytoplasm</location>
    </subcellularLocation>
    <subcellularLocation>
        <location evidence="2">Nucleus speckle</location>
    </subcellularLocation>
</comment>
<proteinExistence type="inferred from homology"/>
<evidence type="ECO:0000313" key="25">
    <source>
        <dbReference type="Proteomes" id="UP000629468"/>
    </source>
</evidence>
<dbReference type="InterPro" id="IPR006638">
    <property type="entry name" value="Elp3/MiaA/NifB-like_rSAM"/>
</dbReference>
<comment type="cofactor">
    <cofactor evidence="21">
        <name>[2Fe-2S] cluster</name>
        <dbReference type="ChEBI" id="CHEBI:190135"/>
    </cofactor>
</comment>